<organism evidence="5 6">
    <name type="scientific">Mycena venus</name>
    <dbReference type="NCBI Taxonomy" id="2733690"/>
    <lineage>
        <taxon>Eukaryota</taxon>
        <taxon>Fungi</taxon>
        <taxon>Dikarya</taxon>
        <taxon>Basidiomycota</taxon>
        <taxon>Agaricomycotina</taxon>
        <taxon>Agaricomycetes</taxon>
        <taxon>Agaricomycetidae</taxon>
        <taxon>Agaricales</taxon>
        <taxon>Marasmiineae</taxon>
        <taxon>Mycenaceae</taxon>
        <taxon>Mycena</taxon>
    </lineage>
</organism>
<dbReference type="SMART" id="SM00382">
    <property type="entry name" value="AAA"/>
    <property type="match status" value="1"/>
</dbReference>
<keyword evidence="5" id="KW-0378">Hydrolase</keyword>
<keyword evidence="3" id="KW-0812">Transmembrane</keyword>
<dbReference type="Gene3D" id="3.40.50.300">
    <property type="entry name" value="P-loop containing nucleotide triphosphate hydrolases"/>
    <property type="match status" value="1"/>
</dbReference>
<dbReference type="EMBL" id="JACAZI010000016">
    <property type="protein sequence ID" value="KAF7343085.1"/>
    <property type="molecule type" value="Genomic_DNA"/>
</dbReference>
<feature type="transmembrane region" description="Helical" evidence="3">
    <location>
        <begin position="118"/>
        <end position="139"/>
    </location>
</feature>
<dbReference type="InterPro" id="IPR003439">
    <property type="entry name" value="ABC_transporter-like_ATP-bd"/>
</dbReference>
<dbReference type="InterPro" id="IPR039421">
    <property type="entry name" value="Type_1_exporter"/>
</dbReference>
<evidence type="ECO:0000256" key="2">
    <source>
        <dbReference type="ARBA" id="ARBA00022840"/>
    </source>
</evidence>
<sequence length="678" mass="76376">MEKLRTEDEDSPKLDDYSYTTRQFGIWRILVHKDSSSSNPLVRGLWVWWKKLIEINSGLPIVWRFMREVYTLAPGLTLLLFILRLGSSVESTLMLYASSRLLRAVETGLAEGRPDVTAILQAVIIRVICIVFTATISWVRRRISPVLRSRVVHHFEDYVFQEQLRLDLQTSADKNNKLEVPASRAYYRFEFFGGMFERGFQLMSQIIFTIRQPSGGITLTLLSLVSPFLASTLGSSNMWSQAYVIYSDNSDYLRIRALRRFVSDKLREEVISADIMAWILAEYQKAREGLGDISEMLQDPSEFTPMTSIISLLSVDLPTFYWAASVIVRPVNFSIISFAILQQHAQGLRSTIGRLIYEFAQVSDCVSDIRELYKLAEVENKIVGGEEAYPNDTLSTEIGMSFEFKNVSFAYPGAKSNDNAIKNISFKIPAGHLVVIVGANGSGKSTLIKLLNRLYDVDSGEILVDGLPIKKYRLADLRKAQALLAQDHALYPITLAENIGVGNPDRMNDMKMVMEAAESGGASEVIKKLTDGLQTTLDPVQTARGHRLDKDQHKKLKLILEELEKKAEVSGGEKQRLVAARTFMRFLSGNIRFAAADEPSSALDPKAEHQLFQHLRDAQQGKTLIFVTHRFGHLTKHADLVMCMKDGEVVEAGTHKELMAHEGEYSELYNVQAQAFEI</sequence>
<dbReference type="OrthoDB" id="6500128at2759"/>
<feature type="domain" description="ABC transporter" evidence="4">
    <location>
        <begin position="402"/>
        <end position="671"/>
    </location>
</feature>
<keyword evidence="1" id="KW-0547">Nucleotide-binding</keyword>
<proteinExistence type="predicted"/>
<dbReference type="Pfam" id="PF00005">
    <property type="entry name" value="ABC_tran"/>
    <property type="match status" value="1"/>
</dbReference>
<comment type="caution">
    <text evidence="5">The sequence shown here is derived from an EMBL/GenBank/DDBJ whole genome shotgun (WGS) entry which is preliminary data.</text>
</comment>
<keyword evidence="6" id="KW-1185">Reference proteome</keyword>
<evidence type="ECO:0000256" key="3">
    <source>
        <dbReference type="SAM" id="Phobius"/>
    </source>
</evidence>
<dbReference type="PROSITE" id="PS50893">
    <property type="entry name" value="ABC_TRANSPORTER_2"/>
    <property type="match status" value="1"/>
</dbReference>
<dbReference type="GO" id="GO:0005524">
    <property type="term" value="F:ATP binding"/>
    <property type="evidence" value="ECO:0007669"/>
    <property type="project" value="UniProtKB-KW"/>
</dbReference>
<reference evidence="5" key="1">
    <citation type="submission" date="2020-05" db="EMBL/GenBank/DDBJ databases">
        <title>Mycena genomes resolve the evolution of fungal bioluminescence.</title>
        <authorList>
            <person name="Tsai I.J."/>
        </authorList>
    </citation>
    <scope>NUCLEOTIDE SEQUENCE</scope>
    <source>
        <strain evidence="5">CCC161011</strain>
    </source>
</reference>
<keyword evidence="2" id="KW-0067">ATP-binding</keyword>
<evidence type="ECO:0000313" key="5">
    <source>
        <dbReference type="EMBL" id="KAF7343085.1"/>
    </source>
</evidence>
<dbReference type="GO" id="GO:0015421">
    <property type="term" value="F:ABC-type oligopeptide transporter activity"/>
    <property type="evidence" value="ECO:0007669"/>
    <property type="project" value="TreeGrafter"/>
</dbReference>
<evidence type="ECO:0000313" key="6">
    <source>
        <dbReference type="Proteomes" id="UP000620124"/>
    </source>
</evidence>
<dbReference type="InterPro" id="IPR027417">
    <property type="entry name" value="P-loop_NTPase"/>
</dbReference>
<dbReference type="AlphaFoldDB" id="A0A8H6XMP4"/>
<name>A0A8H6XMP4_9AGAR</name>
<dbReference type="PANTHER" id="PTHR43394">
    <property type="entry name" value="ATP-DEPENDENT PERMEASE MDL1, MITOCHONDRIAL"/>
    <property type="match status" value="1"/>
</dbReference>
<feature type="transmembrane region" description="Helical" evidence="3">
    <location>
        <begin position="69"/>
        <end position="86"/>
    </location>
</feature>
<evidence type="ECO:0000256" key="1">
    <source>
        <dbReference type="ARBA" id="ARBA00022741"/>
    </source>
</evidence>
<dbReference type="SUPFAM" id="SSF52540">
    <property type="entry name" value="P-loop containing nucleoside triphosphate hydrolases"/>
    <property type="match status" value="1"/>
</dbReference>
<evidence type="ECO:0000259" key="4">
    <source>
        <dbReference type="PROSITE" id="PS50893"/>
    </source>
</evidence>
<keyword evidence="3" id="KW-1133">Transmembrane helix</keyword>
<keyword evidence="3" id="KW-0472">Membrane</keyword>
<feature type="transmembrane region" description="Helical" evidence="3">
    <location>
        <begin position="213"/>
        <end position="230"/>
    </location>
</feature>
<dbReference type="InterPro" id="IPR003593">
    <property type="entry name" value="AAA+_ATPase"/>
</dbReference>
<accession>A0A8H6XMP4</accession>
<gene>
    <name evidence="5" type="ORF">MVEN_01738900</name>
</gene>
<dbReference type="PANTHER" id="PTHR43394:SF1">
    <property type="entry name" value="ATP-BINDING CASSETTE SUB-FAMILY B MEMBER 10, MITOCHONDRIAL"/>
    <property type="match status" value="1"/>
</dbReference>
<dbReference type="Proteomes" id="UP000620124">
    <property type="component" value="Unassembled WGS sequence"/>
</dbReference>
<protein>
    <submittedName>
        <fullName evidence="5">P-loop containing nucleoside triphosphate hydrolase protein</fullName>
    </submittedName>
</protein>
<dbReference type="GO" id="GO:0016887">
    <property type="term" value="F:ATP hydrolysis activity"/>
    <property type="evidence" value="ECO:0007669"/>
    <property type="project" value="InterPro"/>
</dbReference>